<sequence length="138" mass="15712">MSLIEKIKKVKKFIDDNKKELFISASFILMAFIAFGLGRMSVLEEQKYPIWFEEVGEEKIADKSQSADSKAQIANSKSQITENKEQNRILVGSKNSNLYHYTWCSGAKRIKEENKIYFSSKEEAEKAGYKPAGNCEGL</sequence>
<dbReference type="Proteomes" id="UP000176787">
    <property type="component" value="Unassembled WGS sequence"/>
</dbReference>
<protein>
    <submittedName>
        <fullName evidence="3">Uncharacterized protein</fullName>
    </submittedName>
</protein>
<dbReference type="SUPFAM" id="SSF57884">
    <property type="entry name" value="Ada DNA repair protein, N-terminal domain (N-Ada 10)"/>
    <property type="match status" value="1"/>
</dbReference>
<evidence type="ECO:0000256" key="1">
    <source>
        <dbReference type="SAM" id="MobiDB-lite"/>
    </source>
</evidence>
<comment type="caution">
    <text evidence="3">The sequence shown here is derived from an EMBL/GenBank/DDBJ whole genome shotgun (WGS) entry which is preliminary data.</text>
</comment>
<keyword evidence="2" id="KW-0812">Transmembrane</keyword>
<dbReference type="STRING" id="1801726.A3H02_00320"/>
<organism evidence="3 4">
    <name type="scientific">Candidatus Niyogibacteria bacterium RIFCSPLOWO2_12_FULL_41_13</name>
    <dbReference type="NCBI Taxonomy" id="1801726"/>
    <lineage>
        <taxon>Bacteria</taxon>
        <taxon>Candidatus Niyogiibacteriota</taxon>
    </lineage>
</organism>
<keyword evidence="2" id="KW-1133">Transmembrane helix</keyword>
<feature type="transmembrane region" description="Helical" evidence="2">
    <location>
        <begin position="21"/>
        <end position="40"/>
    </location>
</feature>
<accession>A0A1G2F469</accession>
<proteinExistence type="predicted"/>
<dbReference type="InterPro" id="IPR035451">
    <property type="entry name" value="Ada-like_dom_sf"/>
</dbReference>
<dbReference type="EMBL" id="MHMS01000006">
    <property type="protein sequence ID" value="OGZ32572.1"/>
    <property type="molecule type" value="Genomic_DNA"/>
</dbReference>
<evidence type="ECO:0000256" key="2">
    <source>
        <dbReference type="SAM" id="Phobius"/>
    </source>
</evidence>
<reference evidence="3 4" key="1">
    <citation type="journal article" date="2016" name="Nat. Commun.">
        <title>Thousands of microbial genomes shed light on interconnected biogeochemical processes in an aquifer system.</title>
        <authorList>
            <person name="Anantharaman K."/>
            <person name="Brown C.T."/>
            <person name="Hug L.A."/>
            <person name="Sharon I."/>
            <person name="Castelle C.J."/>
            <person name="Probst A.J."/>
            <person name="Thomas B.C."/>
            <person name="Singh A."/>
            <person name="Wilkins M.J."/>
            <person name="Karaoz U."/>
            <person name="Brodie E.L."/>
            <person name="Williams K.H."/>
            <person name="Hubbard S.S."/>
            <person name="Banfield J.F."/>
        </authorList>
    </citation>
    <scope>NUCLEOTIDE SEQUENCE [LARGE SCALE GENOMIC DNA]</scope>
</reference>
<feature type="region of interest" description="Disordered" evidence="1">
    <location>
        <begin position="63"/>
        <end position="86"/>
    </location>
</feature>
<name>A0A1G2F469_9BACT</name>
<keyword evidence="2" id="KW-0472">Membrane</keyword>
<gene>
    <name evidence="3" type="ORF">A3H02_00320</name>
</gene>
<evidence type="ECO:0000313" key="4">
    <source>
        <dbReference type="Proteomes" id="UP000176787"/>
    </source>
</evidence>
<feature type="compositionally biased region" description="Polar residues" evidence="1">
    <location>
        <begin position="63"/>
        <end position="81"/>
    </location>
</feature>
<dbReference type="Gene3D" id="3.40.10.10">
    <property type="entry name" value="DNA Methylphosphotriester Repair Domain"/>
    <property type="match status" value="1"/>
</dbReference>
<evidence type="ECO:0000313" key="3">
    <source>
        <dbReference type="EMBL" id="OGZ32572.1"/>
    </source>
</evidence>
<dbReference type="AlphaFoldDB" id="A0A1G2F469"/>